<gene>
    <name evidence="1" type="ORF">GMARGA_LOCUS17152</name>
</gene>
<organism evidence="1 2">
    <name type="scientific">Gigaspora margarita</name>
    <dbReference type="NCBI Taxonomy" id="4874"/>
    <lineage>
        <taxon>Eukaryota</taxon>
        <taxon>Fungi</taxon>
        <taxon>Fungi incertae sedis</taxon>
        <taxon>Mucoromycota</taxon>
        <taxon>Glomeromycotina</taxon>
        <taxon>Glomeromycetes</taxon>
        <taxon>Diversisporales</taxon>
        <taxon>Gigasporaceae</taxon>
        <taxon>Gigaspora</taxon>
    </lineage>
</organism>
<proteinExistence type="predicted"/>
<reference evidence="1 2" key="1">
    <citation type="submission" date="2021-06" db="EMBL/GenBank/DDBJ databases">
        <authorList>
            <person name="Kallberg Y."/>
            <person name="Tangrot J."/>
            <person name="Rosling A."/>
        </authorList>
    </citation>
    <scope>NUCLEOTIDE SEQUENCE [LARGE SCALE GENOMIC DNA]</scope>
    <source>
        <strain evidence="1 2">120-4 pot B 10/14</strain>
    </source>
</reference>
<evidence type="ECO:0000313" key="2">
    <source>
        <dbReference type="Proteomes" id="UP000789901"/>
    </source>
</evidence>
<name>A0ABN7VCP9_GIGMA</name>
<protein>
    <submittedName>
        <fullName evidence="1">26912_t:CDS:1</fullName>
    </submittedName>
</protein>
<dbReference type="Proteomes" id="UP000789901">
    <property type="component" value="Unassembled WGS sequence"/>
</dbReference>
<evidence type="ECO:0000313" key="1">
    <source>
        <dbReference type="EMBL" id="CAG8758139.1"/>
    </source>
</evidence>
<sequence length="126" mass="14103">MRFPSVVLLKLGLAPEADETIFPTVHLPNDPHLSTTNLDLVDFVDSHFTDDLSLVACPLGHATEPMGTPSIGEIVVCEIGCRRMARCRLRMDKYDFAISKASEMEVGKMANTMREERAHKNYNIKL</sequence>
<keyword evidence="2" id="KW-1185">Reference proteome</keyword>
<accession>A0ABN7VCP9</accession>
<dbReference type="EMBL" id="CAJVQB010012819">
    <property type="protein sequence ID" value="CAG8758139.1"/>
    <property type="molecule type" value="Genomic_DNA"/>
</dbReference>
<comment type="caution">
    <text evidence="1">The sequence shown here is derived from an EMBL/GenBank/DDBJ whole genome shotgun (WGS) entry which is preliminary data.</text>
</comment>